<dbReference type="GO" id="GO:0003677">
    <property type="term" value="F:DNA binding"/>
    <property type="evidence" value="ECO:0007669"/>
    <property type="project" value="UniProtKB-UniRule"/>
</dbReference>
<evidence type="ECO:0000256" key="13">
    <source>
        <dbReference type="ARBA" id="ARBA00044932"/>
    </source>
</evidence>
<dbReference type="PROSITE" id="PS50819">
    <property type="entry name" value="INTEIN_ENDONUCLEASE"/>
    <property type="match status" value="1"/>
</dbReference>
<dbReference type="NCBIfam" id="TIGR01445">
    <property type="entry name" value="intein_Nterm"/>
    <property type="match status" value="1"/>
</dbReference>
<comment type="catalytic activity">
    <reaction evidence="15 17">
        <text>ATP + H2O = ADP + phosphate + H(+)</text>
        <dbReference type="Rhea" id="RHEA:13065"/>
        <dbReference type="ChEBI" id="CHEBI:15377"/>
        <dbReference type="ChEBI" id="CHEBI:15378"/>
        <dbReference type="ChEBI" id="CHEBI:30616"/>
        <dbReference type="ChEBI" id="CHEBI:43474"/>
        <dbReference type="ChEBI" id="CHEBI:456216"/>
        <dbReference type="EC" id="5.6.2.3"/>
    </reaction>
</comment>
<feature type="domain" description="DOD-type homing endonuclease" evidence="19">
    <location>
        <begin position="511"/>
        <end position="572"/>
    </location>
</feature>
<dbReference type="RefSeq" id="WP_232011651.1">
    <property type="nucleotide sequence ID" value="NZ_LS483250.1"/>
</dbReference>
<keyword evidence="3 17" id="KW-0235">DNA replication</keyword>
<dbReference type="NCBIfam" id="TIGR00665">
    <property type="entry name" value="DnaB"/>
    <property type="match status" value="1"/>
</dbReference>
<dbReference type="SUPFAM" id="SSF51294">
    <property type="entry name" value="Hedgehog/intein (Hint) domain"/>
    <property type="match status" value="1"/>
</dbReference>
<name>A0A330LT14_9GAMM</name>
<dbReference type="Gene3D" id="3.10.28.10">
    <property type="entry name" value="Homing endonucleases"/>
    <property type="match status" value="1"/>
</dbReference>
<dbReference type="InterPro" id="IPR030934">
    <property type="entry name" value="Intein_C"/>
</dbReference>
<dbReference type="Proteomes" id="UP000250163">
    <property type="component" value="Chromosome MORIYA"/>
</dbReference>
<dbReference type="InterPro" id="IPR007693">
    <property type="entry name" value="DNA_helicase_DnaB-like_N"/>
</dbReference>
<dbReference type="InterPro" id="IPR007692">
    <property type="entry name" value="DNA_helicase_DnaB"/>
</dbReference>
<evidence type="ECO:0000313" key="21">
    <source>
        <dbReference type="EMBL" id="SQD79893.1"/>
    </source>
</evidence>
<keyword evidence="7 17" id="KW-0347">Helicase</keyword>
<dbReference type="GO" id="GO:0043139">
    <property type="term" value="F:5'-3' DNA helicase activity"/>
    <property type="evidence" value="ECO:0007669"/>
    <property type="project" value="UniProtKB-EC"/>
</dbReference>
<dbReference type="GO" id="GO:0005524">
    <property type="term" value="F:ATP binding"/>
    <property type="evidence" value="ECO:0007669"/>
    <property type="project" value="UniProtKB-UniRule"/>
</dbReference>
<dbReference type="InterPro" id="IPR001387">
    <property type="entry name" value="Cro/C1-type_HTH"/>
</dbReference>
<dbReference type="GO" id="GO:0042802">
    <property type="term" value="F:identical protein binding"/>
    <property type="evidence" value="ECO:0007669"/>
    <property type="project" value="UniProtKB-ARBA"/>
</dbReference>
<evidence type="ECO:0000256" key="8">
    <source>
        <dbReference type="ARBA" id="ARBA00022813"/>
    </source>
</evidence>
<dbReference type="InterPro" id="IPR016136">
    <property type="entry name" value="DNA_helicase_N/primase_C"/>
</dbReference>
<proteinExistence type="inferred from homology"/>
<comment type="similarity">
    <text evidence="1 17">Belongs to the helicase family. DnaB subfamily.</text>
</comment>
<evidence type="ECO:0000256" key="11">
    <source>
        <dbReference type="ARBA" id="ARBA00023125"/>
    </source>
</evidence>
<dbReference type="Gene3D" id="1.10.860.10">
    <property type="entry name" value="DNAb Helicase, Chain A"/>
    <property type="match status" value="1"/>
</dbReference>
<dbReference type="PROSITE" id="PS50818">
    <property type="entry name" value="INTEIN_C_TER"/>
    <property type="match status" value="1"/>
</dbReference>
<dbReference type="PRINTS" id="PR00379">
    <property type="entry name" value="INTEIN"/>
</dbReference>
<dbReference type="InterPro" id="IPR036185">
    <property type="entry name" value="DNA_heli_DnaB-like_N_sf"/>
</dbReference>
<organism evidence="21 22">
    <name type="scientific">Moritella yayanosii</name>
    <dbReference type="NCBI Taxonomy" id="69539"/>
    <lineage>
        <taxon>Bacteria</taxon>
        <taxon>Pseudomonadati</taxon>
        <taxon>Pseudomonadota</taxon>
        <taxon>Gammaproteobacteria</taxon>
        <taxon>Alteromonadales</taxon>
        <taxon>Moritellaceae</taxon>
        <taxon>Moritella</taxon>
    </lineage>
</organism>
<reference evidence="22" key="1">
    <citation type="submission" date="2018-05" db="EMBL/GenBank/DDBJ databases">
        <authorList>
            <person name="Cea G.-C."/>
            <person name="William W."/>
        </authorList>
    </citation>
    <scope>NUCLEOTIDE SEQUENCE [LARGE SCALE GENOMIC DNA]</scope>
    <source>
        <strain evidence="22">DB21MT 5</strain>
    </source>
</reference>
<evidence type="ECO:0000256" key="4">
    <source>
        <dbReference type="ARBA" id="ARBA00022737"/>
    </source>
</evidence>
<evidence type="ECO:0000256" key="6">
    <source>
        <dbReference type="ARBA" id="ARBA00022801"/>
    </source>
</evidence>
<dbReference type="PANTHER" id="PTHR30153:SF2">
    <property type="entry name" value="REPLICATIVE DNA HELICASE"/>
    <property type="match status" value="1"/>
</dbReference>
<evidence type="ECO:0000256" key="16">
    <source>
        <dbReference type="NCBIfam" id="TIGR00665"/>
    </source>
</evidence>
<dbReference type="Gene3D" id="1.10.260.40">
    <property type="entry name" value="lambda repressor-like DNA-binding domains"/>
    <property type="match status" value="1"/>
</dbReference>
<dbReference type="EMBL" id="LS483250">
    <property type="protein sequence ID" value="SQD79893.1"/>
    <property type="molecule type" value="Genomic_DNA"/>
</dbReference>
<dbReference type="Pfam" id="PF00772">
    <property type="entry name" value="DnaB"/>
    <property type="match status" value="1"/>
</dbReference>
<dbReference type="SUPFAM" id="SSF48024">
    <property type="entry name" value="N-terminal domain of DnaB helicase"/>
    <property type="match status" value="1"/>
</dbReference>
<dbReference type="InterPro" id="IPR027417">
    <property type="entry name" value="P-loop_NTPase"/>
</dbReference>
<dbReference type="FunFam" id="1.10.860.10:FF:000001">
    <property type="entry name" value="Replicative DNA helicase"/>
    <property type="match status" value="1"/>
</dbReference>
<dbReference type="InterPro" id="IPR007694">
    <property type="entry name" value="DNA_helicase_DnaB-like_C"/>
</dbReference>
<keyword evidence="8" id="KW-0068">Autocatalytic cleavage</keyword>
<dbReference type="InterPro" id="IPR004042">
    <property type="entry name" value="Intein_endonuc_central"/>
</dbReference>
<keyword evidence="22" id="KW-1185">Reference proteome</keyword>
<dbReference type="InterPro" id="IPR003587">
    <property type="entry name" value="Hint_dom_N"/>
</dbReference>
<dbReference type="GO" id="GO:1990077">
    <property type="term" value="C:primosome complex"/>
    <property type="evidence" value="ECO:0007669"/>
    <property type="project" value="UniProtKB-UniRule"/>
</dbReference>
<dbReference type="Pfam" id="PF14528">
    <property type="entry name" value="LAGLIDADG_3"/>
    <property type="match status" value="1"/>
</dbReference>
<keyword evidence="5 17" id="KW-0547">Nucleotide-binding</keyword>
<keyword evidence="12" id="KW-0413">Isomerase</keyword>
<sequence length="974" mass="108260">MADKRQNQFQNQFSKDKNRKDSAVDALKVPPHSFEAEQSVLGGLFIDNEAWDRVTEFVVAKDFYSRPHQLIFEAMGKLVDQHIPLDIITVSEWLDNEELLDDAGGFAYLGDITKNTPSASNITAYANIVRERAIIRELIAVANDISESGYEPQGRKSTDLLDLAESKVFQIAESRQSEGQGPKNLESVLQETVDKIEALYQTPHDGVTGVASGYHALDSMTTGFQPSDLIIIAARPSMGKCIVSGSKILDPLTGQLNSIDDLVTCEQANLATVNNDYTLSITQASAFVDDGIKPVFRVKTALGREISTTLTHPFLTGNGWRPLAEITVGEKVAVPRELPYFGDKAMPEHEVKALAYFIADGGTTQSNPMFTNVNPVISQDFINAIEQFDAVSVKPVLAEDRTPAFRVSAESSQVEAYRSQFATLLTQSMTAQNITGNDLAGLLSVSKASISQWCNGHCVPEKSTLTVLLEKLNFTLADAGVPSYAAMAKNSINSVTQWLIAHAVWHKSALEKAIPDVVYCLPKLQLALFINRLFSCDGSAFVQANNQARLSYSSSSYALVHGLQHLLLRFGIIAKVREKTSNYDGATPYELEVLDQQSIQLFISEIGIFSKEQALEKVLQLLADKAQHTNKDTMPESVNQYILLKKADRSWRELFIAAGKAYPEGYNPHLHGENARGISRRRLALFAELLQDDYLQQLSLSDLYWDEIVAIEPQGDKQVYDLTVPDTHNFIAEDICIHNTTFAMNLCEHAALNEDKPVVIFSLEMPAEQIMMRMLASLGKINQTKVRTGQLDDDDWARLSATMKSMLEQGKMYIDDSSGLTPTEVRSRSRRIARDHGGISMIMIDYLQLMRVPALSENRTLEIAEISRSLKSLAKELKCPVIALSQLNRSLEQRADKRPVNSDLRESGSIEQDADLIMFIYRDEVYNDDSSDKGTAEIIIGKQRNGPIGKIRLTFNGEFSRFDNFTGPAYDDDY</sequence>
<keyword evidence="2 17" id="KW-0639">Primosome</keyword>
<evidence type="ECO:0000256" key="2">
    <source>
        <dbReference type="ARBA" id="ARBA00022515"/>
    </source>
</evidence>
<evidence type="ECO:0000256" key="18">
    <source>
        <dbReference type="SAM" id="MobiDB-lite"/>
    </source>
</evidence>
<dbReference type="PROSITE" id="PS50817">
    <property type="entry name" value="INTEIN_N_TER"/>
    <property type="match status" value="1"/>
</dbReference>
<keyword evidence="9 17" id="KW-0067">ATP-binding</keyword>
<dbReference type="SMART" id="SM00305">
    <property type="entry name" value="HintC"/>
    <property type="match status" value="1"/>
</dbReference>
<protein>
    <recommendedName>
        <fullName evidence="16 17">Replicative DNA helicase</fullName>
        <ecNumber evidence="16 17">5.6.2.3</ecNumber>
    </recommendedName>
</protein>
<evidence type="ECO:0000256" key="15">
    <source>
        <dbReference type="ARBA" id="ARBA00048954"/>
    </source>
</evidence>
<gene>
    <name evidence="21" type="primary">dnaB</name>
    <name evidence="21" type="ORF">MORIYA_3438</name>
</gene>
<evidence type="ECO:0000256" key="7">
    <source>
        <dbReference type="ARBA" id="ARBA00022806"/>
    </source>
</evidence>
<keyword evidence="11 17" id="KW-0238">DNA-binding</keyword>
<dbReference type="CDD" id="cd00093">
    <property type="entry name" value="HTH_XRE"/>
    <property type="match status" value="1"/>
</dbReference>
<keyword evidence="6 17" id="KW-0378">Hydrolase</keyword>
<evidence type="ECO:0000259" key="19">
    <source>
        <dbReference type="PROSITE" id="PS50819"/>
    </source>
</evidence>
<dbReference type="PANTHER" id="PTHR30153">
    <property type="entry name" value="REPLICATIVE DNA HELICASE DNAB"/>
    <property type="match status" value="1"/>
</dbReference>
<evidence type="ECO:0000256" key="5">
    <source>
        <dbReference type="ARBA" id="ARBA00022741"/>
    </source>
</evidence>
<dbReference type="InterPro" id="IPR027434">
    <property type="entry name" value="Homing_endonucl"/>
</dbReference>
<dbReference type="Gene3D" id="3.40.50.300">
    <property type="entry name" value="P-loop containing nucleotide triphosphate hydrolases"/>
    <property type="match status" value="2"/>
</dbReference>
<evidence type="ECO:0000256" key="17">
    <source>
        <dbReference type="RuleBase" id="RU362085"/>
    </source>
</evidence>
<evidence type="ECO:0000256" key="3">
    <source>
        <dbReference type="ARBA" id="ARBA00022705"/>
    </source>
</evidence>
<keyword evidence="4" id="KW-0677">Repeat</keyword>
<evidence type="ECO:0000256" key="10">
    <source>
        <dbReference type="ARBA" id="ARBA00023000"/>
    </source>
</evidence>
<dbReference type="CDD" id="cd00081">
    <property type="entry name" value="Hint"/>
    <property type="match status" value="2"/>
</dbReference>
<dbReference type="PROSITE" id="PS51199">
    <property type="entry name" value="SF4_HELICASE"/>
    <property type="match status" value="2"/>
</dbReference>
<dbReference type="InterPro" id="IPR006141">
    <property type="entry name" value="Intein_N"/>
</dbReference>
<evidence type="ECO:0000256" key="12">
    <source>
        <dbReference type="ARBA" id="ARBA00023235"/>
    </source>
</evidence>
<dbReference type="EC" id="5.6.2.3" evidence="16 17"/>
<dbReference type="InterPro" id="IPR004860">
    <property type="entry name" value="LAGLIDADG_dom"/>
</dbReference>
<dbReference type="InterPro" id="IPR010982">
    <property type="entry name" value="Lambda_DNA-bd_dom_sf"/>
</dbReference>
<dbReference type="InterPro" id="IPR006142">
    <property type="entry name" value="INTEIN"/>
</dbReference>
<dbReference type="AlphaFoldDB" id="A0A330LT14"/>
<dbReference type="SUPFAM" id="SSF52540">
    <property type="entry name" value="P-loop containing nucleoside triphosphate hydrolases"/>
    <property type="match status" value="1"/>
</dbReference>
<comment type="function">
    <text evidence="14">The intein is an endonuclease.</text>
</comment>
<feature type="region of interest" description="Disordered" evidence="18">
    <location>
        <begin position="1"/>
        <end position="22"/>
    </location>
</feature>
<dbReference type="GO" id="GO:0016887">
    <property type="term" value="F:ATP hydrolysis activity"/>
    <property type="evidence" value="ECO:0007669"/>
    <property type="project" value="RHEA"/>
</dbReference>
<dbReference type="GO" id="GO:0004519">
    <property type="term" value="F:endonuclease activity"/>
    <property type="evidence" value="ECO:0007669"/>
    <property type="project" value="InterPro"/>
</dbReference>
<dbReference type="InterPro" id="IPR036844">
    <property type="entry name" value="Hint_dom_sf"/>
</dbReference>
<keyword evidence="10" id="KW-0651">Protein splicing</keyword>
<evidence type="ECO:0000256" key="14">
    <source>
        <dbReference type="ARBA" id="ARBA00044940"/>
    </source>
</evidence>
<evidence type="ECO:0000313" key="22">
    <source>
        <dbReference type="Proteomes" id="UP000250163"/>
    </source>
</evidence>
<dbReference type="FunFam" id="3.40.50.300:FF:000076">
    <property type="entry name" value="Replicative DNA helicase"/>
    <property type="match status" value="1"/>
</dbReference>
<dbReference type="Pfam" id="PF03796">
    <property type="entry name" value="DnaB_C"/>
    <property type="match status" value="2"/>
</dbReference>
<dbReference type="SUPFAM" id="SSF55608">
    <property type="entry name" value="Homing endonucleases"/>
    <property type="match status" value="1"/>
</dbReference>
<dbReference type="SUPFAM" id="SSF47413">
    <property type="entry name" value="lambda repressor-like DNA-binding domains"/>
    <property type="match status" value="1"/>
</dbReference>
<dbReference type="InterPro" id="IPR003586">
    <property type="entry name" value="Hint_dom_C"/>
</dbReference>
<evidence type="ECO:0000256" key="9">
    <source>
        <dbReference type="ARBA" id="ARBA00022840"/>
    </source>
</evidence>
<feature type="domain" description="SF4 helicase" evidence="20">
    <location>
        <begin position="740"/>
        <end position="969"/>
    </location>
</feature>
<dbReference type="GO" id="GO:0006269">
    <property type="term" value="P:DNA replication, synthesis of primer"/>
    <property type="evidence" value="ECO:0007669"/>
    <property type="project" value="UniProtKB-UniRule"/>
</dbReference>
<evidence type="ECO:0000256" key="1">
    <source>
        <dbReference type="ARBA" id="ARBA00008428"/>
    </source>
</evidence>
<dbReference type="GO" id="GO:0016539">
    <property type="term" value="P:intein-mediated protein splicing"/>
    <property type="evidence" value="ECO:0007669"/>
    <property type="project" value="InterPro"/>
</dbReference>
<comment type="function">
    <text evidence="13 17">The main replicative DNA helicase, it participates in initiation and elongation during chromosome replication. Travels ahead of the DNA replisome, separating dsDNA into templates for DNA synthesis. A processive ATP-dependent 5'-3' DNA helicase it has DNA-dependent ATPase activity.</text>
</comment>
<dbReference type="Gene3D" id="2.170.16.10">
    <property type="entry name" value="Hedgehog/Intein (Hint) domain"/>
    <property type="match status" value="2"/>
</dbReference>
<dbReference type="NCBIfam" id="TIGR01443">
    <property type="entry name" value="intein_Cterm"/>
    <property type="match status" value="1"/>
</dbReference>
<dbReference type="KEGG" id="mya:MORIYA_3438"/>
<dbReference type="GO" id="GO:0005829">
    <property type="term" value="C:cytosol"/>
    <property type="evidence" value="ECO:0007669"/>
    <property type="project" value="TreeGrafter"/>
</dbReference>
<dbReference type="CDD" id="cd00984">
    <property type="entry name" value="DnaB_C"/>
    <property type="match status" value="1"/>
</dbReference>
<evidence type="ECO:0000259" key="20">
    <source>
        <dbReference type="PROSITE" id="PS51199"/>
    </source>
</evidence>
<accession>A0A330LT14</accession>
<dbReference type="SMART" id="SM00306">
    <property type="entry name" value="HintN"/>
    <property type="match status" value="1"/>
</dbReference>
<feature type="domain" description="SF4 helicase" evidence="20">
    <location>
        <begin position="203"/>
        <end position="240"/>
    </location>
</feature>